<evidence type="ECO:0000313" key="6">
    <source>
        <dbReference type="Proteomes" id="UP000321749"/>
    </source>
</evidence>
<dbReference type="InterPro" id="IPR008628">
    <property type="entry name" value="GPP34-like"/>
</dbReference>
<dbReference type="RefSeq" id="WP_146794753.1">
    <property type="nucleotide sequence ID" value="NZ_BJUU01000010.1"/>
</dbReference>
<keyword evidence="6" id="KW-1185">Reference proteome</keyword>
<proteinExistence type="predicted"/>
<dbReference type="GO" id="GO:0070273">
    <property type="term" value="F:phosphatidylinositol-4-phosphate binding"/>
    <property type="evidence" value="ECO:0007669"/>
    <property type="project" value="InterPro"/>
</dbReference>
<gene>
    <name evidence="5" type="ORF">ABA31_18100</name>
</gene>
<evidence type="ECO:0000256" key="2">
    <source>
        <dbReference type="ARBA" id="ARBA00023034"/>
    </source>
</evidence>
<keyword evidence="4" id="KW-0472">Membrane</keyword>
<sequence>MDITIPEAILLLGIDDETGRPVVGDSTVGMAFAAGAAAQLVLQGRIRIAGAGADATEAKPGTFVSADGAVDERLEPLVEHLVGHKPQDALGRVIGLGGPGAPAGKARARALEDFAEAGLLARRDQRFLGITWSQRWERGERREVEDALQARAREILQGVAAAGDASPALARRDAVLAAALAILHTVEALPKVFPDLPAEQLAAAGGALATDDWASESVRDALQSLEGAMTAILVTTVIMPAATSS</sequence>
<comment type="subcellular location">
    <subcellularLocation>
        <location evidence="1">Golgi apparatus membrane</location>
        <topology evidence="1">Peripheral membrane protein</topology>
        <orientation evidence="1">Cytoplasmic side</orientation>
    </subcellularLocation>
</comment>
<dbReference type="GO" id="GO:0005737">
    <property type="term" value="C:cytoplasm"/>
    <property type="evidence" value="ECO:0007669"/>
    <property type="project" value="UniProtKB-ARBA"/>
</dbReference>
<evidence type="ECO:0000256" key="4">
    <source>
        <dbReference type="ARBA" id="ARBA00023136"/>
    </source>
</evidence>
<dbReference type="Proteomes" id="UP000321749">
    <property type="component" value="Unassembled WGS sequence"/>
</dbReference>
<organism evidence="5 6">
    <name type="scientific">Agrococcus baldri</name>
    <dbReference type="NCBI Taxonomy" id="153730"/>
    <lineage>
        <taxon>Bacteria</taxon>
        <taxon>Bacillati</taxon>
        <taxon>Actinomycetota</taxon>
        <taxon>Actinomycetes</taxon>
        <taxon>Micrococcales</taxon>
        <taxon>Microbacteriaceae</taxon>
        <taxon>Agrococcus</taxon>
    </lineage>
</organism>
<name>A0AA87USA8_9MICO</name>
<comment type="caution">
    <text evidence="5">The sequence shown here is derived from an EMBL/GenBank/DDBJ whole genome shotgun (WGS) entry which is preliminary data.</text>
</comment>
<reference evidence="5 6" key="1">
    <citation type="submission" date="2019-07" db="EMBL/GenBank/DDBJ databases">
        <title>Whole genome shotgun sequence of Agrococcus baldri NBRC 103055.</title>
        <authorList>
            <person name="Hosoyama A."/>
            <person name="Uohara A."/>
            <person name="Ohji S."/>
            <person name="Ichikawa N."/>
        </authorList>
    </citation>
    <scope>NUCLEOTIDE SEQUENCE [LARGE SCALE GENOMIC DNA]</scope>
    <source>
        <strain evidence="5 6">NBRC 103055</strain>
    </source>
</reference>
<dbReference type="GO" id="GO:0012505">
    <property type="term" value="C:endomembrane system"/>
    <property type="evidence" value="ECO:0007669"/>
    <property type="project" value="UniProtKB-ARBA"/>
</dbReference>
<accession>A0AA87USA8</accession>
<dbReference type="Gene3D" id="1.10.3630.10">
    <property type="entry name" value="yeast vps74-n-term truncation variant domain like"/>
    <property type="match status" value="1"/>
</dbReference>
<protein>
    <recommendedName>
        <fullName evidence="7">Golgi phosphoprotein 3 (GPP34)</fullName>
    </recommendedName>
</protein>
<evidence type="ECO:0008006" key="7">
    <source>
        <dbReference type="Google" id="ProtNLM"/>
    </source>
</evidence>
<keyword evidence="3" id="KW-0446">Lipid-binding</keyword>
<evidence type="ECO:0000313" key="5">
    <source>
        <dbReference type="EMBL" id="GEK80459.1"/>
    </source>
</evidence>
<dbReference type="EMBL" id="BJUU01000010">
    <property type="protein sequence ID" value="GEK80459.1"/>
    <property type="molecule type" value="Genomic_DNA"/>
</dbReference>
<dbReference type="AlphaFoldDB" id="A0AA87USA8"/>
<dbReference type="InterPro" id="IPR038261">
    <property type="entry name" value="GPP34-like_sf"/>
</dbReference>
<keyword evidence="2" id="KW-0333">Golgi apparatus</keyword>
<dbReference type="Pfam" id="PF05719">
    <property type="entry name" value="GPP34"/>
    <property type="match status" value="1"/>
</dbReference>
<evidence type="ECO:0000256" key="1">
    <source>
        <dbReference type="ARBA" id="ARBA00004255"/>
    </source>
</evidence>
<evidence type="ECO:0000256" key="3">
    <source>
        <dbReference type="ARBA" id="ARBA00023121"/>
    </source>
</evidence>